<dbReference type="EMBL" id="DVNI01000085">
    <property type="protein sequence ID" value="HIU64419.1"/>
    <property type="molecule type" value="Genomic_DNA"/>
</dbReference>
<reference evidence="10" key="2">
    <citation type="journal article" date="2021" name="PeerJ">
        <title>Extensive microbial diversity within the chicken gut microbiome revealed by metagenomics and culture.</title>
        <authorList>
            <person name="Gilroy R."/>
            <person name="Ravi A."/>
            <person name="Getino M."/>
            <person name="Pursley I."/>
            <person name="Horton D.L."/>
            <person name="Alikhan N.F."/>
            <person name="Baker D."/>
            <person name="Gharbi K."/>
            <person name="Hall N."/>
            <person name="Watson M."/>
            <person name="Adriaenssens E.M."/>
            <person name="Foster-Nyarko E."/>
            <person name="Jarju S."/>
            <person name="Secka A."/>
            <person name="Antonio M."/>
            <person name="Oren A."/>
            <person name="Chaudhuri R.R."/>
            <person name="La Ragione R."/>
            <person name="Hildebrand F."/>
            <person name="Pallen M.J."/>
        </authorList>
    </citation>
    <scope>NUCLEOTIDE SEQUENCE</scope>
    <source>
        <strain evidence="10">CHK160-1198</strain>
    </source>
</reference>
<feature type="transmembrane region" description="Helical" evidence="8">
    <location>
        <begin position="116"/>
        <end position="137"/>
    </location>
</feature>
<keyword evidence="2" id="KW-1003">Cell membrane</keyword>
<evidence type="ECO:0000256" key="6">
    <source>
        <dbReference type="ARBA" id="ARBA00023136"/>
    </source>
</evidence>
<dbReference type="InterPro" id="IPR050539">
    <property type="entry name" value="ThrE_Dicarb/AminoAcid_Exp"/>
</dbReference>
<keyword evidence="6 8" id="KW-0472">Membrane</keyword>
<reference evidence="10" key="1">
    <citation type="submission" date="2020-10" db="EMBL/GenBank/DDBJ databases">
        <authorList>
            <person name="Gilroy R."/>
        </authorList>
    </citation>
    <scope>NUCLEOTIDE SEQUENCE</scope>
    <source>
        <strain evidence="10">CHK160-1198</strain>
    </source>
</reference>
<evidence type="ECO:0000256" key="4">
    <source>
        <dbReference type="ARBA" id="ARBA00022692"/>
    </source>
</evidence>
<evidence type="ECO:0000256" key="8">
    <source>
        <dbReference type="SAM" id="Phobius"/>
    </source>
</evidence>
<keyword evidence="4 8" id="KW-0812">Transmembrane</keyword>
<evidence type="ECO:0000256" key="7">
    <source>
        <dbReference type="ARBA" id="ARBA00034125"/>
    </source>
</evidence>
<dbReference type="AlphaFoldDB" id="A0A9D1MQ54"/>
<proteinExistence type="inferred from homology"/>
<evidence type="ECO:0000259" key="9">
    <source>
        <dbReference type="Pfam" id="PF12821"/>
    </source>
</evidence>
<name>A0A9D1MQ54_9FIRM</name>
<dbReference type="InterPro" id="IPR024528">
    <property type="entry name" value="ThrE_2"/>
</dbReference>
<comment type="caution">
    <text evidence="10">The sequence shown here is derived from an EMBL/GenBank/DDBJ whole genome shotgun (WGS) entry which is preliminary data.</text>
</comment>
<dbReference type="Proteomes" id="UP000824099">
    <property type="component" value="Unassembled WGS sequence"/>
</dbReference>
<feature type="transmembrane region" description="Helical" evidence="8">
    <location>
        <begin position="43"/>
        <end position="65"/>
    </location>
</feature>
<dbReference type="PANTHER" id="PTHR34390:SF1">
    <property type="entry name" value="SUCCINATE TRANSPORTER SUBUNIT YJJB-RELATED"/>
    <property type="match status" value="1"/>
</dbReference>
<evidence type="ECO:0000313" key="10">
    <source>
        <dbReference type="EMBL" id="HIU64419.1"/>
    </source>
</evidence>
<gene>
    <name evidence="10" type="ORF">IAB06_05245</name>
</gene>
<evidence type="ECO:0000256" key="1">
    <source>
        <dbReference type="ARBA" id="ARBA00004651"/>
    </source>
</evidence>
<dbReference type="GO" id="GO:0005886">
    <property type="term" value="C:plasma membrane"/>
    <property type="evidence" value="ECO:0007669"/>
    <property type="project" value="UniProtKB-SubCell"/>
</dbReference>
<feature type="transmembrane region" description="Helical" evidence="8">
    <location>
        <begin position="77"/>
        <end position="96"/>
    </location>
</feature>
<sequence>MLLSLAFSYVATVAFGVLFMAPRKVLPVIGITGMLGWFCYKVLLEYFLFSPSFSIFCGTVLLALTSEVLARIYKKPVTIFSIPGIVPLVPGIYVYQGMYFIMANEYALGMEKLLRAFLDAGAISVGILLVSGLFRILKTSASNVTPEN</sequence>
<dbReference type="PANTHER" id="PTHR34390">
    <property type="entry name" value="UPF0442 PROTEIN YJJB-RELATED"/>
    <property type="match status" value="1"/>
</dbReference>
<comment type="subcellular location">
    <subcellularLocation>
        <location evidence="1">Cell membrane</location>
        <topology evidence="1">Multi-pass membrane protein</topology>
    </subcellularLocation>
</comment>
<evidence type="ECO:0000256" key="3">
    <source>
        <dbReference type="ARBA" id="ARBA00022519"/>
    </source>
</evidence>
<comment type="similarity">
    <text evidence="7">Belongs to the ThrE exporter (TC 2.A.79) family.</text>
</comment>
<keyword evidence="3" id="KW-0997">Cell inner membrane</keyword>
<organism evidence="10 11">
    <name type="scientific">Candidatus Avacidaminococcus intestinavium</name>
    <dbReference type="NCBI Taxonomy" id="2840684"/>
    <lineage>
        <taxon>Bacteria</taxon>
        <taxon>Bacillati</taxon>
        <taxon>Bacillota</taxon>
        <taxon>Negativicutes</taxon>
        <taxon>Acidaminococcales</taxon>
        <taxon>Acidaminococcaceae</taxon>
        <taxon>Acidaminococcaceae incertae sedis</taxon>
        <taxon>Candidatus Avacidaminococcus</taxon>
    </lineage>
</organism>
<protein>
    <submittedName>
        <fullName evidence="10">Threonine/serine exporter family protein</fullName>
    </submittedName>
</protein>
<feature type="domain" description="Threonine/Serine exporter ThrE" evidence="9">
    <location>
        <begin position="5"/>
        <end position="131"/>
    </location>
</feature>
<evidence type="ECO:0000313" key="11">
    <source>
        <dbReference type="Proteomes" id="UP000824099"/>
    </source>
</evidence>
<dbReference type="GO" id="GO:0015744">
    <property type="term" value="P:succinate transport"/>
    <property type="evidence" value="ECO:0007669"/>
    <property type="project" value="TreeGrafter"/>
</dbReference>
<evidence type="ECO:0000256" key="2">
    <source>
        <dbReference type="ARBA" id="ARBA00022475"/>
    </source>
</evidence>
<accession>A0A9D1MQ54</accession>
<dbReference type="Pfam" id="PF12821">
    <property type="entry name" value="ThrE_2"/>
    <property type="match status" value="1"/>
</dbReference>
<evidence type="ECO:0000256" key="5">
    <source>
        <dbReference type="ARBA" id="ARBA00022989"/>
    </source>
</evidence>
<keyword evidence="5 8" id="KW-1133">Transmembrane helix</keyword>